<evidence type="ECO:0000256" key="1">
    <source>
        <dbReference type="SAM" id="Phobius"/>
    </source>
</evidence>
<keyword evidence="3" id="KW-1185">Reference proteome</keyword>
<keyword evidence="1" id="KW-0472">Membrane</keyword>
<sequence>METTATDYILVPLGFIIMAGYHVWLLHRIIHCSIIKPIARFNSVRNHIPAMDLVMATMVWAAIMLGSSAAFLMANAHCMEQLVRDDREMPGRAGTSHAAVMKFFCLAAYLLAAFLLSMRTGRYHRRAGLLVIAVQAR</sequence>
<evidence type="ECO:0000313" key="3">
    <source>
        <dbReference type="Proteomes" id="UP001412067"/>
    </source>
</evidence>
<gene>
    <name evidence="2" type="ORF">KSP40_PGU007531</name>
</gene>
<dbReference type="Proteomes" id="UP001412067">
    <property type="component" value="Unassembled WGS sequence"/>
</dbReference>
<protein>
    <submittedName>
        <fullName evidence="2">Uncharacterized protein</fullName>
    </submittedName>
</protein>
<reference evidence="2 3" key="1">
    <citation type="journal article" date="2022" name="Nat. Plants">
        <title>Genomes of leafy and leafless Platanthera orchids illuminate the evolution of mycoheterotrophy.</title>
        <authorList>
            <person name="Li M.H."/>
            <person name="Liu K.W."/>
            <person name="Li Z."/>
            <person name="Lu H.C."/>
            <person name="Ye Q.L."/>
            <person name="Zhang D."/>
            <person name="Wang J.Y."/>
            <person name="Li Y.F."/>
            <person name="Zhong Z.M."/>
            <person name="Liu X."/>
            <person name="Yu X."/>
            <person name="Liu D.K."/>
            <person name="Tu X.D."/>
            <person name="Liu B."/>
            <person name="Hao Y."/>
            <person name="Liao X.Y."/>
            <person name="Jiang Y.T."/>
            <person name="Sun W.H."/>
            <person name="Chen J."/>
            <person name="Chen Y.Q."/>
            <person name="Ai Y."/>
            <person name="Zhai J.W."/>
            <person name="Wu S.S."/>
            <person name="Zhou Z."/>
            <person name="Hsiao Y.Y."/>
            <person name="Wu W.L."/>
            <person name="Chen Y.Y."/>
            <person name="Lin Y.F."/>
            <person name="Hsu J.L."/>
            <person name="Li C.Y."/>
            <person name="Wang Z.W."/>
            <person name="Zhao X."/>
            <person name="Zhong W.Y."/>
            <person name="Ma X.K."/>
            <person name="Ma L."/>
            <person name="Huang J."/>
            <person name="Chen G.Z."/>
            <person name="Huang M.Z."/>
            <person name="Huang L."/>
            <person name="Peng D.H."/>
            <person name="Luo Y.B."/>
            <person name="Zou S.Q."/>
            <person name="Chen S.P."/>
            <person name="Lan S."/>
            <person name="Tsai W.C."/>
            <person name="Van de Peer Y."/>
            <person name="Liu Z.J."/>
        </authorList>
    </citation>
    <scope>NUCLEOTIDE SEQUENCE [LARGE SCALE GENOMIC DNA]</scope>
    <source>
        <strain evidence="2">Lor288</strain>
    </source>
</reference>
<dbReference type="PANTHER" id="PTHR31168:SF1">
    <property type="entry name" value="DUF599 FAMILY PROTEIN"/>
    <property type="match status" value="1"/>
</dbReference>
<feature type="transmembrane region" description="Helical" evidence="1">
    <location>
        <begin position="48"/>
        <end position="74"/>
    </location>
</feature>
<comment type="caution">
    <text evidence="2">The sequence shown here is derived from an EMBL/GenBank/DDBJ whole genome shotgun (WGS) entry which is preliminary data.</text>
</comment>
<dbReference type="PANTHER" id="PTHR31168">
    <property type="entry name" value="OS02G0292800 PROTEIN"/>
    <property type="match status" value="1"/>
</dbReference>
<proteinExistence type="predicted"/>
<evidence type="ECO:0000313" key="2">
    <source>
        <dbReference type="EMBL" id="KAK8963408.1"/>
    </source>
</evidence>
<dbReference type="EMBL" id="JBBWWR010000007">
    <property type="protein sequence ID" value="KAK8963408.1"/>
    <property type="molecule type" value="Genomic_DNA"/>
</dbReference>
<keyword evidence="1" id="KW-0812">Transmembrane</keyword>
<organism evidence="2 3">
    <name type="scientific">Platanthera guangdongensis</name>
    <dbReference type="NCBI Taxonomy" id="2320717"/>
    <lineage>
        <taxon>Eukaryota</taxon>
        <taxon>Viridiplantae</taxon>
        <taxon>Streptophyta</taxon>
        <taxon>Embryophyta</taxon>
        <taxon>Tracheophyta</taxon>
        <taxon>Spermatophyta</taxon>
        <taxon>Magnoliopsida</taxon>
        <taxon>Liliopsida</taxon>
        <taxon>Asparagales</taxon>
        <taxon>Orchidaceae</taxon>
        <taxon>Orchidoideae</taxon>
        <taxon>Orchideae</taxon>
        <taxon>Orchidinae</taxon>
        <taxon>Platanthera</taxon>
    </lineage>
</organism>
<accession>A0ABR2MHE3</accession>
<keyword evidence="1" id="KW-1133">Transmembrane helix</keyword>
<feature type="transmembrane region" description="Helical" evidence="1">
    <location>
        <begin position="94"/>
        <end position="116"/>
    </location>
</feature>
<feature type="transmembrane region" description="Helical" evidence="1">
    <location>
        <begin position="6"/>
        <end position="27"/>
    </location>
</feature>
<name>A0ABR2MHE3_9ASPA</name>